<gene>
    <name evidence="2" type="ORF">COLO4_20118</name>
</gene>
<protein>
    <submittedName>
        <fullName evidence="2">Chain A, 4ank: A Designed Ankyrin Repeat Protein With Four Identical Consensus Repeats (ISS)</fullName>
    </submittedName>
</protein>
<organism evidence="2 3">
    <name type="scientific">Corchorus olitorius</name>
    <dbReference type="NCBI Taxonomy" id="93759"/>
    <lineage>
        <taxon>Eukaryota</taxon>
        <taxon>Viridiplantae</taxon>
        <taxon>Streptophyta</taxon>
        <taxon>Embryophyta</taxon>
        <taxon>Tracheophyta</taxon>
        <taxon>Spermatophyta</taxon>
        <taxon>Magnoliopsida</taxon>
        <taxon>eudicotyledons</taxon>
        <taxon>Gunneridae</taxon>
        <taxon>Pentapetalae</taxon>
        <taxon>rosids</taxon>
        <taxon>malvids</taxon>
        <taxon>Malvales</taxon>
        <taxon>Malvaceae</taxon>
        <taxon>Grewioideae</taxon>
        <taxon>Apeibeae</taxon>
        <taxon>Corchorus</taxon>
    </lineage>
</organism>
<dbReference type="AlphaFoldDB" id="A0A1R3J1L2"/>
<evidence type="ECO:0000313" key="2">
    <source>
        <dbReference type="EMBL" id="OMO88713.1"/>
    </source>
</evidence>
<keyword evidence="1" id="KW-1133">Transmembrane helix</keyword>
<comment type="caution">
    <text evidence="2">The sequence shown here is derived from an EMBL/GenBank/DDBJ whole genome shotgun (WGS) entry which is preliminary data.</text>
</comment>
<evidence type="ECO:0000313" key="3">
    <source>
        <dbReference type="Proteomes" id="UP000187203"/>
    </source>
</evidence>
<dbReference type="Proteomes" id="UP000187203">
    <property type="component" value="Unassembled WGS sequence"/>
</dbReference>
<feature type="transmembrane region" description="Helical" evidence="1">
    <location>
        <begin position="45"/>
        <end position="66"/>
    </location>
</feature>
<reference evidence="3" key="1">
    <citation type="submission" date="2013-09" db="EMBL/GenBank/DDBJ databases">
        <title>Corchorus olitorius genome sequencing.</title>
        <authorList>
            <person name="Alam M."/>
            <person name="Haque M.S."/>
            <person name="Islam M.S."/>
            <person name="Emdad E.M."/>
            <person name="Islam M.M."/>
            <person name="Ahmed B."/>
            <person name="Halim A."/>
            <person name="Hossen Q.M.M."/>
            <person name="Hossain M.Z."/>
            <person name="Ahmed R."/>
            <person name="Khan M.M."/>
            <person name="Islam R."/>
            <person name="Rashid M.M."/>
            <person name="Khan S.A."/>
            <person name="Rahman M.S."/>
            <person name="Alam M."/>
            <person name="Yahiya A.S."/>
            <person name="Khan M.S."/>
            <person name="Azam M.S."/>
            <person name="Haque T."/>
            <person name="Lashkar M.Z.H."/>
            <person name="Akhand A.I."/>
            <person name="Morshed G."/>
            <person name="Roy S."/>
            <person name="Uddin K.S."/>
            <person name="Rabeya T."/>
            <person name="Hossain A.S."/>
            <person name="Chowdhury A."/>
            <person name="Snigdha A.R."/>
            <person name="Mortoza M.S."/>
            <person name="Matin S.A."/>
            <person name="Hoque S.M.E."/>
            <person name="Islam M.K."/>
            <person name="Roy D.K."/>
            <person name="Haider R."/>
            <person name="Moosa M.M."/>
            <person name="Elias S.M."/>
            <person name="Hasan A.M."/>
            <person name="Jahan S."/>
            <person name="Shafiuddin M."/>
            <person name="Mahmood N."/>
            <person name="Shommy N.S."/>
        </authorList>
    </citation>
    <scope>NUCLEOTIDE SEQUENCE [LARGE SCALE GENOMIC DNA]</scope>
    <source>
        <strain evidence="3">cv. O-4</strain>
    </source>
</reference>
<accession>A0A1R3J1L2</accession>
<dbReference type="EMBL" id="AWUE01017017">
    <property type="protein sequence ID" value="OMO88713.1"/>
    <property type="molecule type" value="Genomic_DNA"/>
</dbReference>
<keyword evidence="1" id="KW-0812">Transmembrane</keyword>
<evidence type="ECO:0000256" key="1">
    <source>
        <dbReference type="SAM" id="Phobius"/>
    </source>
</evidence>
<keyword evidence="1" id="KW-0472">Membrane</keyword>
<sequence length="153" mass="16688">MPEPKTRIPISKSNRRIEAKTKKNLALGEELEGVDSGRKLFASFWLAKVLCMPVLGVCGLVSATLWHCDYLLLHCLTALSCAHRLGACLKTRPDLPRTWSASLAKHPINLAFPCLLVSNSLRSHGFVPFLLDKGAADMALTWRGGPSKLGPQA</sequence>
<proteinExistence type="predicted"/>
<keyword evidence="3" id="KW-1185">Reference proteome</keyword>
<name>A0A1R3J1L2_9ROSI</name>